<protein>
    <submittedName>
        <fullName evidence="2">VOC family protein</fullName>
    </submittedName>
</protein>
<evidence type="ECO:0000313" key="3">
    <source>
        <dbReference type="Proteomes" id="UP001156140"/>
    </source>
</evidence>
<evidence type="ECO:0000259" key="1">
    <source>
        <dbReference type="PROSITE" id="PS51819"/>
    </source>
</evidence>
<dbReference type="PROSITE" id="PS51819">
    <property type="entry name" value="VOC"/>
    <property type="match status" value="1"/>
</dbReference>
<sequence length="121" mass="13050">MTLLAIDHIQLAMPPGREPEARAFYSGILGLSEVAKPENLAKRGGAWFAAGDLKVHLGVEQNFVPARKAHPAFRVANLPALVEHLKASGVDVTTDEPLPGYDRVYIADPFGNRIELLQPAG</sequence>
<dbReference type="Pfam" id="PF00903">
    <property type="entry name" value="Glyoxalase"/>
    <property type="match status" value="1"/>
</dbReference>
<accession>A0AA41QJS4</accession>
<dbReference type="PANTHER" id="PTHR39175:SF1">
    <property type="entry name" value="FAMILY PROTEIN, PUTATIVE (AFU_ORTHOLOGUE AFUA_3G15060)-RELATED"/>
    <property type="match status" value="1"/>
</dbReference>
<proteinExistence type="predicted"/>
<dbReference type="PANTHER" id="PTHR39175">
    <property type="entry name" value="FAMILY PROTEIN, PUTATIVE (AFU_ORTHOLOGUE AFUA_3G15060)-RELATED"/>
    <property type="match status" value="1"/>
</dbReference>
<evidence type="ECO:0000313" key="2">
    <source>
        <dbReference type="EMBL" id="MCI0126225.1"/>
    </source>
</evidence>
<dbReference type="Gene3D" id="3.10.180.10">
    <property type="entry name" value="2,3-Dihydroxybiphenyl 1,2-Dioxygenase, domain 1"/>
    <property type="match status" value="1"/>
</dbReference>
<reference evidence="2" key="1">
    <citation type="submission" date="2022-03" db="EMBL/GenBank/DDBJ databases">
        <title>The complete genome sequence of a Methyloterrigena soli.</title>
        <authorList>
            <person name="Zi Z."/>
        </authorList>
    </citation>
    <scope>NUCLEOTIDE SEQUENCE</scope>
    <source>
        <strain evidence="2">M48</strain>
    </source>
</reference>
<dbReference type="InterPro" id="IPR004360">
    <property type="entry name" value="Glyas_Fos-R_dOase_dom"/>
</dbReference>
<organism evidence="2 3">
    <name type="scientific">Paradevosia shaoguanensis</name>
    <dbReference type="NCBI Taxonomy" id="1335043"/>
    <lineage>
        <taxon>Bacteria</taxon>
        <taxon>Pseudomonadati</taxon>
        <taxon>Pseudomonadota</taxon>
        <taxon>Alphaproteobacteria</taxon>
        <taxon>Hyphomicrobiales</taxon>
        <taxon>Devosiaceae</taxon>
        <taxon>Paradevosia</taxon>
    </lineage>
</organism>
<dbReference type="RefSeq" id="WP_281735187.1">
    <property type="nucleotide sequence ID" value="NZ_JAKETQ010000001.1"/>
</dbReference>
<dbReference type="AlphaFoldDB" id="A0AA41QJS4"/>
<feature type="domain" description="VOC" evidence="1">
    <location>
        <begin position="5"/>
        <end position="119"/>
    </location>
</feature>
<keyword evidence="3" id="KW-1185">Reference proteome</keyword>
<name>A0AA41QJS4_9HYPH</name>
<comment type="caution">
    <text evidence="2">The sequence shown here is derived from an EMBL/GenBank/DDBJ whole genome shotgun (WGS) entry which is preliminary data.</text>
</comment>
<dbReference type="Proteomes" id="UP001156140">
    <property type="component" value="Unassembled WGS sequence"/>
</dbReference>
<gene>
    <name evidence="2" type="ORF">ML536_05235</name>
</gene>
<dbReference type="SUPFAM" id="SSF54593">
    <property type="entry name" value="Glyoxalase/Bleomycin resistance protein/Dihydroxybiphenyl dioxygenase"/>
    <property type="match status" value="1"/>
</dbReference>
<dbReference type="InterPro" id="IPR037523">
    <property type="entry name" value="VOC_core"/>
</dbReference>
<dbReference type="EMBL" id="JALAZD010000001">
    <property type="protein sequence ID" value="MCI0126225.1"/>
    <property type="molecule type" value="Genomic_DNA"/>
</dbReference>
<dbReference type="InterPro" id="IPR029068">
    <property type="entry name" value="Glyas_Bleomycin-R_OHBP_Dase"/>
</dbReference>